<dbReference type="EMBL" id="MW892740">
    <property type="protein sequence ID" value="UVZ34967.1"/>
    <property type="molecule type" value="Genomic_DNA"/>
</dbReference>
<dbReference type="EMBL" id="MW892741">
    <property type="protein sequence ID" value="UVZ35139.1"/>
    <property type="molecule type" value="Genomic_DNA"/>
</dbReference>
<protein>
    <recommendedName>
        <fullName evidence="3">Ac55</fullName>
    </recommendedName>
</protein>
<accession>A0AA49CJ77</accession>
<evidence type="ECO:0008006" key="3">
    <source>
        <dbReference type="Google" id="ProtNLM"/>
    </source>
</evidence>
<reference evidence="1" key="1">
    <citation type="journal article" date="1968" name="J. Invertebr. Pathol.">
        <title>A previously undescribed polyhedrosis of the zebra caterpillar, Ceramica picta.</title>
        <authorList>
            <person name="Adams J.R."/>
            <person name="Wallis R.L."/>
            <person name="Wilcox T.A."/>
            <person name="Faust R.M."/>
        </authorList>
    </citation>
    <scope>NUCLEOTIDE SEQUENCE</scope>
    <source>
        <strain evidence="1">185</strain>
        <strain evidence="2">600</strain>
    </source>
</reference>
<proteinExistence type="predicted"/>
<name>A0AA49CJ77_NPVMC</name>
<sequence>MGDKMNFKLKEVINGTVDTKLKSKQQQQHDNVATFYEKHKNDSARVGCSTTYDVVGKRNYKTLFDEKKYKW</sequence>
<organism evidence="1">
    <name type="scientific">Melanchra picta nucleopolyhedrovirus</name>
    <dbReference type="NCBI Taxonomy" id="2975247"/>
    <lineage>
        <taxon>Viruses</taxon>
        <taxon>Viruses incertae sedis</taxon>
        <taxon>Naldaviricetes</taxon>
        <taxon>Lefavirales</taxon>
        <taxon>Baculoviridae</taxon>
        <taxon>Alphabaculovirus</taxon>
        <taxon>Alphabaculovirus maconfiguratae</taxon>
    </lineage>
</organism>
<evidence type="ECO:0000313" key="2">
    <source>
        <dbReference type="EMBL" id="UVZ35139.1"/>
    </source>
</evidence>
<evidence type="ECO:0000313" key="1">
    <source>
        <dbReference type="EMBL" id="UVZ34967.1"/>
    </source>
</evidence>
<reference evidence="1" key="2">
    <citation type="submission" date="2021-04" db="EMBL/GenBank/DDBJ databases">
        <title>Melanchra picta nucleopolyhedrovirus is an isolate of species Mamestra configurata nucleopolyhedrovirus A.</title>
        <authorList>
            <person name="Harrison R.L."/>
            <person name="Rowley D.L."/>
        </authorList>
    </citation>
    <scope>NUCLEOTIDE SEQUENCE</scope>
    <source>
        <strain evidence="1">185</strain>
        <strain evidence="2">600</strain>
    </source>
</reference>